<organism evidence="2 3">
    <name type="scientific">Bipolaris oryzae ATCC 44560</name>
    <dbReference type="NCBI Taxonomy" id="930090"/>
    <lineage>
        <taxon>Eukaryota</taxon>
        <taxon>Fungi</taxon>
        <taxon>Dikarya</taxon>
        <taxon>Ascomycota</taxon>
        <taxon>Pezizomycotina</taxon>
        <taxon>Dothideomycetes</taxon>
        <taxon>Pleosporomycetidae</taxon>
        <taxon>Pleosporales</taxon>
        <taxon>Pleosporineae</taxon>
        <taxon>Pleosporaceae</taxon>
        <taxon>Bipolaris</taxon>
    </lineage>
</organism>
<evidence type="ECO:0000256" key="1">
    <source>
        <dbReference type="SAM" id="MobiDB-lite"/>
    </source>
</evidence>
<dbReference type="Proteomes" id="UP000054032">
    <property type="component" value="Unassembled WGS sequence"/>
</dbReference>
<evidence type="ECO:0000313" key="3">
    <source>
        <dbReference type="Proteomes" id="UP000054032"/>
    </source>
</evidence>
<dbReference type="KEGG" id="bor:COCMIDRAFT_36114"/>
<feature type="region of interest" description="Disordered" evidence="1">
    <location>
        <begin position="1"/>
        <end position="23"/>
    </location>
</feature>
<dbReference type="AlphaFoldDB" id="W6Z3F4"/>
<dbReference type="Gene3D" id="3.30.160.60">
    <property type="entry name" value="Classic Zinc Finger"/>
    <property type="match status" value="1"/>
</dbReference>
<accession>W6Z3F4</accession>
<keyword evidence="3" id="KW-1185">Reference proteome</keyword>
<dbReference type="RefSeq" id="XP_007687222.1">
    <property type="nucleotide sequence ID" value="XM_007689032.1"/>
</dbReference>
<feature type="compositionally biased region" description="Polar residues" evidence="1">
    <location>
        <begin position="8"/>
        <end position="23"/>
    </location>
</feature>
<evidence type="ECO:0000313" key="2">
    <source>
        <dbReference type="EMBL" id="EUC46282.1"/>
    </source>
</evidence>
<protein>
    <submittedName>
        <fullName evidence="2">Uncharacterized protein</fullName>
    </submittedName>
</protein>
<feature type="region of interest" description="Disordered" evidence="1">
    <location>
        <begin position="127"/>
        <end position="147"/>
    </location>
</feature>
<gene>
    <name evidence="2" type="ORF">COCMIDRAFT_36114</name>
</gene>
<proteinExistence type="predicted"/>
<reference evidence="2 3" key="1">
    <citation type="journal article" date="2013" name="PLoS Genet.">
        <title>Comparative genome structure, secondary metabolite, and effector coding capacity across Cochliobolus pathogens.</title>
        <authorList>
            <person name="Condon B.J."/>
            <person name="Leng Y."/>
            <person name="Wu D."/>
            <person name="Bushley K.E."/>
            <person name="Ohm R.A."/>
            <person name="Otillar R."/>
            <person name="Martin J."/>
            <person name="Schackwitz W."/>
            <person name="Grimwood J."/>
            <person name="MohdZainudin N."/>
            <person name="Xue C."/>
            <person name="Wang R."/>
            <person name="Manning V.A."/>
            <person name="Dhillon B."/>
            <person name="Tu Z.J."/>
            <person name="Steffenson B.J."/>
            <person name="Salamov A."/>
            <person name="Sun H."/>
            <person name="Lowry S."/>
            <person name="LaButti K."/>
            <person name="Han J."/>
            <person name="Copeland A."/>
            <person name="Lindquist E."/>
            <person name="Barry K."/>
            <person name="Schmutz J."/>
            <person name="Baker S.E."/>
            <person name="Ciuffetti L.M."/>
            <person name="Grigoriev I.V."/>
            <person name="Zhong S."/>
            <person name="Turgeon B.G."/>
        </authorList>
    </citation>
    <scope>NUCLEOTIDE SEQUENCE [LARGE SCALE GENOMIC DNA]</scope>
    <source>
        <strain evidence="2 3">ATCC 44560</strain>
    </source>
</reference>
<sequence>MTGLSGANGKSRQMFNISKTYPQTTPPNYQEFSELQNYDEGQSIDSGLYQAATSIVGGDARYIRSFTTTKNFWPNQPAISGFPLVASGHSASPSKVGAILTSDPGASTFTSIANVDHGTHARIKPSHLLSGDDSAPANPGRVVPRDRTFGRPQDLVRHRNSVHELTKPLWCSIPNCNRSESFPRPKRPFSRKDKLTSHVRNMHYAAFDYSIMSVVQAGMGVGDSGNVGTEWVSGGSGVKTTNRSYGVGASSDLDDYTQSNDLADYVDPIGDCEPLDLPSVSTTGWFNDIDGVKGFDALTAADGIPEEQGISGEDMLFSSNVYVDTL</sequence>
<dbReference type="EMBL" id="KI963969">
    <property type="protein sequence ID" value="EUC46282.1"/>
    <property type="molecule type" value="Genomic_DNA"/>
</dbReference>
<dbReference type="OrthoDB" id="2687452at2759"/>
<name>W6Z3F4_COCMI</name>
<dbReference type="HOGENOM" id="CLU_787567_0_0_1"/>
<dbReference type="GeneID" id="19122944"/>